<keyword evidence="3" id="KW-1185">Reference proteome</keyword>
<protein>
    <recommendedName>
        <fullName evidence="4">Sensor of ECF-type sigma factor</fullName>
    </recommendedName>
</protein>
<feature type="chain" id="PRO_5020524482" description="Sensor of ECF-type sigma factor" evidence="1">
    <location>
        <begin position="22"/>
        <end position="161"/>
    </location>
</feature>
<gene>
    <name evidence="2" type="ORF">E7Z59_06005</name>
</gene>
<evidence type="ECO:0000313" key="3">
    <source>
        <dbReference type="Proteomes" id="UP000305939"/>
    </source>
</evidence>
<evidence type="ECO:0000256" key="1">
    <source>
        <dbReference type="SAM" id="SignalP"/>
    </source>
</evidence>
<proteinExistence type="predicted"/>
<sequence>MKHLLKISCILAFMFTFAGYAQIHDEEAKLIQEAFGVDKKDMLMMYMALPDDEATVFWPIYDAYTGEKNKLGMERYQILKDYAANYESLSADQADDLTTRLLKNNMAIEKLQLKYYNKMKKAVNPLQASKFIQVEKYIESTMRVRLQNNIPFIGEAGQLKG</sequence>
<evidence type="ECO:0008006" key="4">
    <source>
        <dbReference type="Google" id="ProtNLM"/>
    </source>
</evidence>
<name>A0A4S3M6K9_9FLAO</name>
<dbReference type="Proteomes" id="UP000305939">
    <property type="component" value="Unassembled WGS sequence"/>
</dbReference>
<dbReference type="AlphaFoldDB" id="A0A4S3M6K9"/>
<keyword evidence="1" id="KW-0732">Signal</keyword>
<accession>A0A4S3M6K9</accession>
<comment type="caution">
    <text evidence="2">The sequence shown here is derived from an EMBL/GenBank/DDBJ whole genome shotgun (WGS) entry which is preliminary data.</text>
</comment>
<feature type="signal peptide" evidence="1">
    <location>
        <begin position="1"/>
        <end position="21"/>
    </location>
</feature>
<evidence type="ECO:0000313" key="2">
    <source>
        <dbReference type="EMBL" id="THD69877.1"/>
    </source>
</evidence>
<organism evidence="2 3">
    <name type="scientific">Robertkochia marina</name>
    <dbReference type="NCBI Taxonomy" id="1227945"/>
    <lineage>
        <taxon>Bacteria</taxon>
        <taxon>Pseudomonadati</taxon>
        <taxon>Bacteroidota</taxon>
        <taxon>Flavobacteriia</taxon>
        <taxon>Flavobacteriales</taxon>
        <taxon>Flavobacteriaceae</taxon>
        <taxon>Robertkochia</taxon>
    </lineage>
</organism>
<dbReference type="RefSeq" id="WP_136335368.1">
    <property type="nucleotide sequence ID" value="NZ_QXMP01000002.1"/>
</dbReference>
<reference evidence="2 3" key="1">
    <citation type="submission" date="2019-04" db="EMBL/GenBank/DDBJ databases">
        <title>Draft genome sequence of Robertkochia marina CC-AMO-30D.</title>
        <authorList>
            <person name="Hameed A."/>
            <person name="Lin S.-Y."/>
            <person name="Shahina M."/>
            <person name="Lai W.-A."/>
            <person name="Young C.-C."/>
        </authorList>
    </citation>
    <scope>NUCLEOTIDE SEQUENCE [LARGE SCALE GENOMIC DNA]</scope>
    <source>
        <strain evidence="2 3">CC-AMO-30D</strain>
    </source>
</reference>
<dbReference type="EMBL" id="SSMC01000001">
    <property type="protein sequence ID" value="THD69877.1"/>
    <property type="molecule type" value="Genomic_DNA"/>
</dbReference>
<dbReference type="OrthoDB" id="660497at2"/>